<evidence type="ECO:0000256" key="9">
    <source>
        <dbReference type="ARBA" id="ARBA00048679"/>
    </source>
</evidence>
<comment type="similarity">
    <text evidence="1">Belongs to the protein kinase superfamily. NEK Ser/Thr protein kinase family. NIMA subfamily.</text>
</comment>
<dbReference type="Proteomes" id="UP001158576">
    <property type="component" value="Chromosome PAR"/>
</dbReference>
<evidence type="ECO:0000256" key="6">
    <source>
        <dbReference type="ARBA" id="ARBA00022777"/>
    </source>
</evidence>
<dbReference type="SUPFAM" id="SSF56112">
    <property type="entry name" value="Protein kinase-like (PK-like)"/>
    <property type="match status" value="1"/>
</dbReference>
<dbReference type="PROSITE" id="PS00108">
    <property type="entry name" value="PROTEIN_KINASE_ST"/>
    <property type="match status" value="1"/>
</dbReference>
<comment type="catalytic activity">
    <reaction evidence="8">
        <text>L-threonyl-[protein] + ATP = O-phospho-L-threonyl-[protein] + ADP + H(+)</text>
        <dbReference type="Rhea" id="RHEA:46608"/>
        <dbReference type="Rhea" id="RHEA-COMP:11060"/>
        <dbReference type="Rhea" id="RHEA-COMP:11605"/>
        <dbReference type="ChEBI" id="CHEBI:15378"/>
        <dbReference type="ChEBI" id="CHEBI:30013"/>
        <dbReference type="ChEBI" id="CHEBI:30616"/>
        <dbReference type="ChEBI" id="CHEBI:61977"/>
        <dbReference type="ChEBI" id="CHEBI:456216"/>
        <dbReference type="EC" id="2.7.11.1"/>
    </reaction>
</comment>
<organism evidence="11 12">
    <name type="scientific">Oikopleura dioica</name>
    <name type="common">Tunicate</name>
    <dbReference type="NCBI Taxonomy" id="34765"/>
    <lineage>
        <taxon>Eukaryota</taxon>
        <taxon>Metazoa</taxon>
        <taxon>Chordata</taxon>
        <taxon>Tunicata</taxon>
        <taxon>Appendicularia</taxon>
        <taxon>Copelata</taxon>
        <taxon>Oikopleuridae</taxon>
        <taxon>Oikopleura</taxon>
    </lineage>
</organism>
<dbReference type="Gene3D" id="1.10.510.10">
    <property type="entry name" value="Transferase(Phosphotransferase) domain 1"/>
    <property type="match status" value="1"/>
</dbReference>
<evidence type="ECO:0000256" key="8">
    <source>
        <dbReference type="ARBA" id="ARBA00047899"/>
    </source>
</evidence>
<evidence type="ECO:0000256" key="1">
    <source>
        <dbReference type="ARBA" id="ARBA00010886"/>
    </source>
</evidence>
<dbReference type="InterPro" id="IPR051131">
    <property type="entry name" value="NEK_Ser/Thr_kinase_NIMA"/>
</dbReference>
<gene>
    <name evidence="11" type="ORF">OKIOD_LOCUS2909</name>
</gene>
<proteinExistence type="inferred from homology"/>
<evidence type="ECO:0000256" key="4">
    <source>
        <dbReference type="ARBA" id="ARBA00022679"/>
    </source>
</evidence>
<evidence type="ECO:0000313" key="12">
    <source>
        <dbReference type="Proteomes" id="UP001158576"/>
    </source>
</evidence>
<dbReference type="SMART" id="SM00220">
    <property type="entry name" value="S_TKc"/>
    <property type="match status" value="1"/>
</dbReference>
<feature type="domain" description="Protein kinase" evidence="10">
    <location>
        <begin position="18"/>
        <end position="285"/>
    </location>
</feature>
<comment type="catalytic activity">
    <reaction evidence="9">
        <text>L-seryl-[protein] + ATP = O-phospho-L-seryl-[protein] + ADP + H(+)</text>
        <dbReference type="Rhea" id="RHEA:17989"/>
        <dbReference type="Rhea" id="RHEA-COMP:9863"/>
        <dbReference type="Rhea" id="RHEA-COMP:11604"/>
        <dbReference type="ChEBI" id="CHEBI:15378"/>
        <dbReference type="ChEBI" id="CHEBI:29999"/>
        <dbReference type="ChEBI" id="CHEBI:30616"/>
        <dbReference type="ChEBI" id="CHEBI:83421"/>
        <dbReference type="ChEBI" id="CHEBI:456216"/>
        <dbReference type="EC" id="2.7.11.1"/>
    </reaction>
</comment>
<evidence type="ECO:0000313" key="11">
    <source>
        <dbReference type="EMBL" id="CAG5086783.1"/>
    </source>
</evidence>
<evidence type="ECO:0000256" key="7">
    <source>
        <dbReference type="ARBA" id="ARBA00022840"/>
    </source>
</evidence>
<keyword evidence="4" id="KW-0808">Transferase</keyword>
<evidence type="ECO:0000256" key="5">
    <source>
        <dbReference type="ARBA" id="ARBA00022741"/>
    </source>
</evidence>
<dbReference type="EMBL" id="OU015568">
    <property type="protein sequence ID" value="CAG5086783.1"/>
    <property type="molecule type" value="Genomic_DNA"/>
</dbReference>
<dbReference type="PROSITE" id="PS50011">
    <property type="entry name" value="PROTEIN_KINASE_DOM"/>
    <property type="match status" value="1"/>
</dbReference>
<dbReference type="InterPro" id="IPR000719">
    <property type="entry name" value="Prot_kinase_dom"/>
</dbReference>
<keyword evidence="5" id="KW-0547">Nucleotide-binding</keyword>
<evidence type="ECO:0000259" key="10">
    <source>
        <dbReference type="PROSITE" id="PS50011"/>
    </source>
</evidence>
<dbReference type="InterPro" id="IPR008271">
    <property type="entry name" value="Ser/Thr_kinase_AS"/>
</dbReference>
<keyword evidence="6" id="KW-0418">Kinase</keyword>
<dbReference type="PIRSF" id="PIRSF000654">
    <property type="entry name" value="Integrin-linked_kinase"/>
    <property type="match status" value="1"/>
</dbReference>
<evidence type="ECO:0000256" key="3">
    <source>
        <dbReference type="ARBA" id="ARBA00022527"/>
    </source>
</evidence>
<dbReference type="Pfam" id="PF00069">
    <property type="entry name" value="Pkinase"/>
    <property type="match status" value="1"/>
</dbReference>
<keyword evidence="3" id="KW-0723">Serine/threonine-protein kinase</keyword>
<name>A0ABN7RZD7_OIKDI</name>
<protein>
    <recommendedName>
        <fullName evidence="2">non-specific serine/threonine protein kinase</fullName>
        <ecNumber evidence="2">2.7.11.1</ecNumber>
    </recommendedName>
</protein>
<dbReference type="PANTHER" id="PTHR44899:SF3">
    <property type="entry name" value="SERINE_THREONINE-PROTEIN KINASE NEK1"/>
    <property type="match status" value="1"/>
</dbReference>
<reference evidence="11 12" key="1">
    <citation type="submission" date="2021-04" db="EMBL/GenBank/DDBJ databases">
        <authorList>
            <person name="Bliznina A."/>
        </authorList>
    </citation>
    <scope>NUCLEOTIDE SEQUENCE [LARGE SCALE GENOMIC DNA]</scope>
</reference>
<keyword evidence="12" id="KW-1185">Reference proteome</keyword>
<evidence type="ECO:0000256" key="2">
    <source>
        <dbReference type="ARBA" id="ARBA00012513"/>
    </source>
</evidence>
<dbReference type="InterPro" id="IPR011009">
    <property type="entry name" value="Kinase-like_dom_sf"/>
</dbReference>
<accession>A0ABN7RZD7</accession>
<dbReference type="EC" id="2.7.11.1" evidence="2"/>
<keyword evidence="7" id="KW-0067">ATP-binding</keyword>
<sequence length="288" mass="33195">MAARRPTTIQLGRLTNDYELGEYLASGGCGTVMMCKKRGDNENKQYVLKYMDLNELTTNKANGAQREAELMQNINHPNIVTLYEVFECDNKLHLVMEYCDRGDLRDRITERRYKRRPFNYSLIRRWMLQLAKGVKALHEAGIVHRDIKPENIFLTGHTDDIRIGDLGISRKIETNQRAKTRIGTPRYVSPEVLKGVPYSFETDIWSLGVMLIEMCTLQKVVVKLKRKQKNFLCWKRDVTVVDVPDIPKMYGSEIMAIAKKMLKEDPLARPTASELLNMITNLPVTAKE</sequence>
<dbReference type="PANTHER" id="PTHR44899">
    <property type="entry name" value="CAMK FAMILY PROTEIN KINASE"/>
    <property type="match status" value="1"/>
</dbReference>